<dbReference type="EMBL" id="VSSQ01093058">
    <property type="protein sequence ID" value="MPN38062.1"/>
    <property type="molecule type" value="Genomic_DNA"/>
</dbReference>
<accession>A0A645HI44</accession>
<organism evidence="1">
    <name type="scientific">bioreactor metagenome</name>
    <dbReference type="NCBI Taxonomy" id="1076179"/>
    <lineage>
        <taxon>unclassified sequences</taxon>
        <taxon>metagenomes</taxon>
        <taxon>ecological metagenomes</taxon>
    </lineage>
</organism>
<evidence type="ECO:0000313" key="1">
    <source>
        <dbReference type="EMBL" id="MPN38062.1"/>
    </source>
</evidence>
<name>A0A645HI44_9ZZZZ</name>
<gene>
    <name evidence="1" type="ORF">SDC9_185585</name>
</gene>
<reference evidence="1" key="1">
    <citation type="submission" date="2019-08" db="EMBL/GenBank/DDBJ databases">
        <authorList>
            <person name="Kucharzyk K."/>
            <person name="Murdoch R.W."/>
            <person name="Higgins S."/>
            <person name="Loffler F."/>
        </authorList>
    </citation>
    <scope>NUCLEOTIDE SEQUENCE</scope>
</reference>
<proteinExistence type="predicted"/>
<sequence length="163" mass="18553">MVQCGLVFERAAGDPERVVGVENRRHRLRIDPAQARREVAENPLLHQVATERDIVEIGDPEPVRAALQIAEGKHAAPVREQRRDFSLVHFELICQKVDEMTRIQGDFLPLGLKVSGRAGRRLRRQIERQLAAVPTHRIIPHPEHPPAGRNTVRRADHIVKQHC</sequence>
<comment type="caution">
    <text evidence="1">The sequence shown here is derived from an EMBL/GenBank/DDBJ whole genome shotgun (WGS) entry which is preliminary data.</text>
</comment>
<protein>
    <submittedName>
        <fullName evidence="1">Uncharacterized protein</fullName>
    </submittedName>
</protein>
<dbReference type="AlphaFoldDB" id="A0A645HI44"/>